<feature type="transmembrane region" description="Helical" evidence="2">
    <location>
        <begin position="466"/>
        <end position="488"/>
    </location>
</feature>
<organism evidence="3 4">
    <name type="scientific">Chondromyces apiculatus DSM 436</name>
    <dbReference type="NCBI Taxonomy" id="1192034"/>
    <lineage>
        <taxon>Bacteria</taxon>
        <taxon>Pseudomonadati</taxon>
        <taxon>Myxococcota</taxon>
        <taxon>Polyangia</taxon>
        <taxon>Polyangiales</taxon>
        <taxon>Polyangiaceae</taxon>
        <taxon>Chondromyces</taxon>
    </lineage>
</organism>
<keyword evidence="2" id="KW-0472">Membrane</keyword>
<feature type="transmembrane region" description="Helical" evidence="2">
    <location>
        <begin position="521"/>
        <end position="543"/>
    </location>
</feature>
<feature type="compositionally biased region" description="Low complexity" evidence="1">
    <location>
        <begin position="355"/>
        <end position="375"/>
    </location>
</feature>
<protein>
    <submittedName>
        <fullName evidence="3">OmpA/MotB</fullName>
    </submittedName>
</protein>
<name>A0A017SXC1_9BACT</name>
<feature type="region of interest" description="Disordered" evidence="1">
    <location>
        <begin position="336"/>
        <end position="425"/>
    </location>
</feature>
<feature type="compositionally biased region" description="Basic residues" evidence="1">
    <location>
        <begin position="163"/>
        <end position="175"/>
    </location>
</feature>
<feature type="compositionally biased region" description="Low complexity" evidence="1">
    <location>
        <begin position="385"/>
        <end position="396"/>
    </location>
</feature>
<feature type="compositionally biased region" description="Basic residues" evidence="1">
    <location>
        <begin position="78"/>
        <end position="87"/>
    </location>
</feature>
<feature type="compositionally biased region" description="Pro residues" evidence="1">
    <location>
        <begin position="397"/>
        <end position="412"/>
    </location>
</feature>
<keyword evidence="2" id="KW-1133">Transmembrane helix</keyword>
<feature type="compositionally biased region" description="Basic residues" evidence="1">
    <location>
        <begin position="143"/>
        <end position="152"/>
    </location>
</feature>
<gene>
    <name evidence="3" type="ORF">CAP_8424</name>
</gene>
<feature type="compositionally biased region" description="Basic residues" evidence="1">
    <location>
        <begin position="38"/>
        <end position="54"/>
    </location>
</feature>
<dbReference type="EMBL" id="ASRX01000084">
    <property type="protein sequence ID" value="EYF01270.1"/>
    <property type="molecule type" value="Genomic_DNA"/>
</dbReference>
<feature type="compositionally biased region" description="Low complexity" evidence="1">
    <location>
        <begin position="153"/>
        <end position="162"/>
    </location>
</feature>
<accession>A0A017SXC1</accession>
<keyword evidence="4" id="KW-1185">Reference proteome</keyword>
<feature type="region of interest" description="Disordered" evidence="1">
    <location>
        <begin position="1"/>
        <end position="296"/>
    </location>
</feature>
<evidence type="ECO:0000256" key="1">
    <source>
        <dbReference type="SAM" id="MobiDB-lite"/>
    </source>
</evidence>
<comment type="caution">
    <text evidence="3">The sequence shown here is derived from an EMBL/GenBank/DDBJ whole genome shotgun (WGS) entry which is preliminary data.</text>
</comment>
<feature type="compositionally biased region" description="Low complexity" evidence="1">
    <location>
        <begin position="1"/>
        <end position="14"/>
    </location>
</feature>
<feature type="compositionally biased region" description="Pro residues" evidence="1">
    <location>
        <begin position="254"/>
        <end position="263"/>
    </location>
</feature>
<feature type="compositionally biased region" description="Basic residues" evidence="1">
    <location>
        <begin position="264"/>
        <end position="281"/>
    </location>
</feature>
<feature type="compositionally biased region" description="Basic residues" evidence="1">
    <location>
        <begin position="235"/>
        <end position="248"/>
    </location>
</feature>
<reference evidence="3 4" key="1">
    <citation type="submission" date="2013-05" db="EMBL/GenBank/DDBJ databases">
        <title>Genome assembly of Chondromyces apiculatus DSM 436.</title>
        <authorList>
            <person name="Sharma G."/>
            <person name="Khatri I."/>
            <person name="Kaur C."/>
            <person name="Mayilraj S."/>
            <person name="Subramanian S."/>
        </authorList>
    </citation>
    <scope>NUCLEOTIDE SEQUENCE [LARGE SCALE GENOMIC DNA]</scope>
    <source>
        <strain evidence="3 4">DSM 436</strain>
    </source>
</reference>
<evidence type="ECO:0000313" key="4">
    <source>
        <dbReference type="Proteomes" id="UP000019678"/>
    </source>
</evidence>
<dbReference type="Proteomes" id="UP000019678">
    <property type="component" value="Unassembled WGS sequence"/>
</dbReference>
<proteinExistence type="predicted"/>
<keyword evidence="2" id="KW-0812">Transmembrane</keyword>
<dbReference type="AlphaFoldDB" id="A0A017SXC1"/>
<evidence type="ECO:0000256" key="2">
    <source>
        <dbReference type="SAM" id="Phobius"/>
    </source>
</evidence>
<feature type="compositionally biased region" description="Low complexity" evidence="1">
    <location>
        <begin position="119"/>
        <end position="139"/>
    </location>
</feature>
<evidence type="ECO:0000313" key="3">
    <source>
        <dbReference type="EMBL" id="EYF01270.1"/>
    </source>
</evidence>
<sequence>MASPPLRSLPSLPARRARAAGLQSERARPPRALPVPRPQRRPPRRRRLPWKRHAALPWGLLRSRPRHHPTASLPSLRGPRRRQRVRPVRCAPPGRVPSPLSPSRAPEAPRSLPAATARSWCSGDSSSSLASSPCWRAPGPRAPRSRPRRILRYQRPLLQRAILRVRRRPRPRRPLHFLAPLPAKRQAQRHRENLRQHRRGTRQRKARKLPPPRASPHRPRLQPQFLRRSPPQPPRRQRHPRMRRRQRPRGLPLRPSPPSPPHPRQPRFPRRRASLHRRRRSPLPSPRTSTEPKRNRMICLRSCSVVPSPSTRVRQHVRLGSMVALAMGISALSTSTLAQPTPAGPALPVPPTSTPPGATAPSATSAPSAQGTAPGSMPPGGAPGTGAQMAPPGAGAPLPPPGANAPLPPPGPGAQTAPPGYQPYPPPYPYGGYPYPYGYYPPPYQHQSPTPAQPTLPPLRRNDTTMMVSGIALTFTGAAASVASALLMSFGTSRYTIYCSPGGGSVLYACRDEDDVGLVAAGWVTLGVSIAAMGAGIPLWIIGGKRVVATATKEPEKTSREHAPGPTVTLGLGSASARFAF</sequence>
<feature type="compositionally biased region" description="Basic residues" evidence="1">
    <location>
        <begin position="196"/>
        <end position="220"/>
    </location>
</feature>
<feature type="compositionally biased region" description="Pro residues" evidence="1">
    <location>
        <begin position="342"/>
        <end position="354"/>
    </location>
</feature>
<dbReference type="STRING" id="1192034.CAP_8424"/>